<reference evidence="2" key="2">
    <citation type="journal article" date="2023" name="Int. J. Mol. Sci.">
        <title>De Novo Assembly and Annotation of 11 Diverse Shrub Willow (Salix) Genomes Reveals Novel Gene Organization in Sex-Linked Regions.</title>
        <authorList>
            <person name="Hyden B."/>
            <person name="Feng K."/>
            <person name="Yates T.B."/>
            <person name="Jawdy S."/>
            <person name="Cereghino C."/>
            <person name="Smart L.B."/>
            <person name="Muchero W."/>
        </authorList>
    </citation>
    <scope>NUCLEOTIDE SEQUENCE</scope>
    <source>
        <tissue evidence="2">Shoot tip</tissue>
    </source>
</reference>
<dbReference type="Gene3D" id="1.10.287.110">
    <property type="entry name" value="DnaJ domain"/>
    <property type="match status" value="1"/>
</dbReference>
<gene>
    <name evidence="2" type="ORF">OIU77_028993</name>
</gene>
<dbReference type="Proteomes" id="UP001141253">
    <property type="component" value="Chromosome 9"/>
</dbReference>
<dbReference type="EMBL" id="JAPFFI010000008">
    <property type="protein sequence ID" value="KAJ6385939.1"/>
    <property type="molecule type" value="Genomic_DNA"/>
</dbReference>
<reference evidence="2" key="1">
    <citation type="submission" date="2022-10" db="EMBL/GenBank/DDBJ databases">
        <authorList>
            <person name="Hyden B.L."/>
            <person name="Feng K."/>
            <person name="Yates T."/>
            <person name="Jawdy S."/>
            <person name="Smart L.B."/>
            <person name="Muchero W."/>
        </authorList>
    </citation>
    <scope>NUCLEOTIDE SEQUENCE</scope>
    <source>
        <tissue evidence="2">Shoot tip</tissue>
    </source>
</reference>
<name>A0ABQ9BJR7_9ROSI</name>
<dbReference type="InterPro" id="IPR001623">
    <property type="entry name" value="DnaJ_domain"/>
</dbReference>
<evidence type="ECO:0000259" key="1">
    <source>
        <dbReference type="Pfam" id="PF00226"/>
    </source>
</evidence>
<proteinExistence type="predicted"/>
<accession>A0ABQ9BJR7</accession>
<protein>
    <recommendedName>
        <fullName evidence="1">J domain-containing protein</fullName>
    </recommendedName>
</protein>
<dbReference type="CDD" id="cd06257">
    <property type="entry name" value="DnaJ"/>
    <property type="match status" value="1"/>
</dbReference>
<keyword evidence="3" id="KW-1185">Reference proteome</keyword>
<dbReference type="SUPFAM" id="SSF46565">
    <property type="entry name" value="Chaperone J-domain"/>
    <property type="match status" value="1"/>
</dbReference>
<dbReference type="Pfam" id="PF00226">
    <property type="entry name" value="DnaJ"/>
    <property type="match status" value="1"/>
</dbReference>
<evidence type="ECO:0000313" key="3">
    <source>
        <dbReference type="Proteomes" id="UP001141253"/>
    </source>
</evidence>
<evidence type="ECO:0000313" key="2">
    <source>
        <dbReference type="EMBL" id="KAJ6385939.1"/>
    </source>
</evidence>
<feature type="domain" description="J" evidence="1">
    <location>
        <begin position="13"/>
        <end position="46"/>
    </location>
</feature>
<comment type="caution">
    <text evidence="2">The sequence shown here is derived from an EMBL/GenBank/DDBJ whole genome shotgun (WGS) entry which is preliminary data.</text>
</comment>
<sequence>MALVDQVKLQNVEASSAEIKKAYYLKEKVVHPDKTPGGPKAADNFQSEENQVLMSIRILIYLDLVRPLVAGKFKGNHVGPFSWLHNHLLKTKTTYRMRKRSSREDEGAAERERRKVRCPPPLYSWNPWQCLGEANVFQAAVPILLHRAVVEQTYY</sequence>
<dbReference type="InterPro" id="IPR036869">
    <property type="entry name" value="J_dom_sf"/>
</dbReference>
<organism evidence="2 3">
    <name type="scientific">Salix suchowensis</name>
    <dbReference type="NCBI Taxonomy" id="1278906"/>
    <lineage>
        <taxon>Eukaryota</taxon>
        <taxon>Viridiplantae</taxon>
        <taxon>Streptophyta</taxon>
        <taxon>Embryophyta</taxon>
        <taxon>Tracheophyta</taxon>
        <taxon>Spermatophyta</taxon>
        <taxon>Magnoliopsida</taxon>
        <taxon>eudicotyledons</taxon>
        <taxon>Gunneridae</taxon>
        <taxon>Pentapetalae</taxon>
        <taxon>rosids</taxon>
        <taxon>fabids</taxon>
        <taxon>Malpighiales</taxon>
        <taxon>Salicaceae</taxon>
        <taxon>Saliceae</taxon>
        <taxon>Salix</taxon>
    </lineage>
</organism>